<dbReference type="InterPro" id="IPR015943">
    <property type="entry name" value="WD40/YVTN_repeat-like_dom_sf"/>
</dbReference>
<dbReference type="PANTHER" id="PTHR22847:SF637">
    <property type="entry name" value="WD REPEAT DOMAIN 5B"/>
    <property type="match status" value="1"/>
</dbReference>
<dbReference type="InterPro" id="IPR019775">
    <property type="entry name" value="WD40_repeat_CS"/>
</dbReference>
<dbReference type="CDD" id="cd00200">
    <property type="entry name" value="WD40"/>
    <property type="match status" value="2"/>
</dbReference>
<dbReference type="PROSITE" id="PS00678">
    <property type="entry name" value="WD_REPEATS_1"/>
    <property type="match status" value="4"/>
</dbReference>
<feature type="repeat" description="WD" evidence="3">
    <location>
        <begin position="577"/>
        <end position="611"/>
    </location>
</feature>
<dbReference type="SMART" id="SM00320">
    <property type="entry name" value="WD40"/>
    <property type="match status" value="11"/>
</dbReference>
<evidence type="ECO:0000313" key="4">
    <source>
        <dbReference type="EMBL" id="CAE6467898.1"/>
    </source>
</evidence>
<feature type="repeat" description="WD" evidence="3">
    <location>
        <begin position="276"/>
        <end position="310"/>
    </location>
</feature>
<keyword evidence="1 3" id="KW-0853">WD repeat</keyword>
<feature type="repeat" description="WD" evidence="3">
    <location>
        <begin position="534"/>
        <end position="575"/>
    </location>
</feature>
<name>A0A8H3BXR9_9AGAM</name>
<dbReference type="InterPro" id="IPR036322">
    <property type="entry name" value="WD40_repeat_dom_sf"/>
</dbReference>
<keyword evidence="2" id="KW-0677">Repeat</keyword>
<evidence type="ECO:0000256" key="2">
    <source>
        <dbReference type="ARBA" id="ARBA00022737"/>
    </source>
</evidence>
<dbReference type="PROSITE" id="PS50082">
    <property type="entry name" value="WD_REPEATS_2"/>
    <property type="match status" value="7"/>
</dbReference>
<reference evidence="4" key="1">
    <citation type="submission" date="2021-01" db="EMBL/GenBank/DDBJ databases">
        <authorList>
            <person name="Kaushik A."/>
        </authorList>
    </citation>
    <scope>NUCLEOTIDE SEQUENCE</scope>
    <source>
        <strain evidence="4">AG2-2IIIB</strain>
    </source>
</reference>
<organism evidence="4 5">
    <name type="scientific">Rhizoctonia solani</name>
    <dbReference type="NCBI Taxonomy" id="456999"/>
    <lineage>
        <taxon>Eukaryota</taxon>
        <taxon>Fungi</taxon>
        <taxon>Dikarya</taxon>
        <taxon>Basidiomycota</taxon>
        <taxon>Agaricomycotina</taxon>
        <taxon>Agaricomycetes</taxon>
        <taxon>Cantharellales</taxon>
        <taxon>Ceratobasidiaceae</taxon>
        <taxon>Rhizoctonia</taxon>
    </lineage>
</organism>
<feature type="repeat" description="WD" evidence="3">
    <location>
        <begin position="96"/>
        <end position="137"/>
    </location>
</feature>
<protein>
    <submittedName>
        <fullName evidence="4">Uncharacterized protein</fullName>
    </submittedName>
</protein>
<dbReference type="SUPFAM" id="SSF50978">
    <property type="entry name" value="WD40 repeat-like"/>
    <property type="match status" value="3"/>
</dbReference>
<dbReference type="InterPro" id="IPR020472">
    <property type="entry name" value="WD40_PAC1"/>
</dbReference>
<gene>
    <name evidence="4" type="ORF">RDB_LOCUS103062</name>
</gene>
<feature type="repeat" description="WD" evidence="3">
    <location>
        <begin position="319"/>
        <end position="360"/>
    </location>
</feature>
<dbReference type="Gene3D" id="2.130.10.10">
    <property type="entry name" value="YVTN repeat-like/Quinoprotein amine dehydrogenase"/>
    <property type="match status" value="4"/>
</dbReference>
<comment type="caution">
    <text evidence="4">The sequence shown here is derived from an EMBL/GenBank/DDBJ whole genome shotgun (WGS) entry which is preliminary data.</text>
</comment>
<evidence type="ECO:0000313" key="5">
    <source>
        <dbReference type="Proteomes" id="UP000663843"/>
    </source>
</evidence>
<dbReference type="PANTHER" id="PTHR22847">
    <property type="entry name" value="WD40 REPEAT PROTEIN"/>
    <property type="match status" value="1"/>
</dbReference>
<accession>A0A8H3BXR9</accession>
<dbReference type="GO" id="GO:1990234">
    <property type="term" value="C:transferase complex"/>
    <property type="evidence" value="ECO:0007669"/>
    <property type="project" value="UniProtKB-ARBA"/>
</dbReference>
<sequence>MTQRQYALLATWCFDNATQTPVYSPDGSQIAIAVGEKVLLLSASTGRMILPPFVGHSDTVLCISFSPDGAHIVSSSHDESIRVWSTGGGRTVVGPMQRHTGSINSVAFSPNGARIVSGSQDDNVYIWDSSNGACIRGPLTGRHGPIIEVQYSPDGRQIITCGWNGIAIWDAESCQVLNAFLPSVNDISFRSMDISPDGAHIAAGLTDDTICIWSLEQGQWSPAVLGLPVSKSTRPTHNPFSSVSFSPRGSHLISSSSDGNLCLWDIQTRKLVLGPLHGHTDFITSVSFSPNSAYVISSSHDKTIRVWDTRVRQLEPKPLEGLTGSVTSVEFSPDGTEIISGSADQTVCIWDVKKGQLVRGPFKNPHGDNLSITYSHGRTLIICSSRNGFTLLDPQTGDIAFGPFHSNQTIQSAASSPDGAYIILALVGNTIRVLKADTGEIIMDILASTSDRSDWLVSAMPSPDGTCIAAGSIRSSFSIYDSQSGNLLWGPYLGHTNGTRSLAFSPDSTHIVNGSFSTISVQDAKSGEVVLGPLEGHKGWVQVVAYSPDGTQIVSGARDHAICVWDAQTGRSTIGPVKWHTAPVRSVGFSPDGRYIASGSDDRTMRVTDVSKEWKCIDEPLTPTGCDWELNTDGWVVDARGDWLVWVPPELRPVLMWPRTKILRSKKGWLRLHFADARIGESWTKSYRTE</sequence>
<feature type="repeat" description="WD" evidence="3">
    <location>
        <begin position="53"/>
        <end position="94"/>
    </location>
</feature>
<dbReference type="EMBL" id="CAJMWT010003273">
    <property type="protein sequence ID" value="CAE6467898.1"/>
    <property type="molecule type" value="Genomic_DNA"/>
</dbReference>
<dbReference type="Proteomes" id="UP000663843">
    <property type="component" value="Unassembled WGS sequence"/>
</dbReference>
<evidence type="ECO:0000256" key="3">
    <source>
        <dbReference type="PROSITE-ProRule" id="PRU00221"/>
    </source>
</evidence>
<evidence type="ECO:0000256" key="1">
    <source>
        <dbReference type="ARBA" id="ARBA00022574"/>
    </source>
</evidence>
<dbReference type="PRINTS" id="PR00320">
    <property type="entry name" value="GPROTEINBRPT"/>
</dbReference>
<feature type="repeat" description="WD" evidence="3">
    <location>
        <begin position="233"/>
        <end position="274"/>
    </location>
</feature>
<dbReference type="PROSITE" id="PS50294">
    <property type="entry name" value="WD_REPEATS_REGION"/>
    <property type="match status" value="7"/>
</dbReference>
<proteinExistence type="predicted"/>
<dbReference type="InterPro" id="IPR001680">
    <property type="entry name" value="WD40_rpt"/>
</dbReference>
<dbReference type="Pfam" id="PF00400">
    <property type="entry name" value="WD40"/>
    <property type="match status" value="10"/>
</dbReference>
<dbReference type="AlphaFoldDB" id="A0A8H3BXR9"/>